<dbReference type="CDD" id="cd00761">
    <property type="entry name" value="Glyco_tranf_GTA_type"/>
    <property type="match status" value="1"/>
</dbReference>
<feature type="region of interest" description="Disordered" evidence="2">
    <location>
        <begin position="505"/>
        <end position="530"/>
    </location>
</feature>
<dbReference type="Gene3D" id="3.90.550.10">
    <property type="entry name" value="Spore Coat Polysaccharide Biosynthesis Protein SpsA, Chain A"/>
    <property type="match status" value="1"/>
</dbReference>
<dbReference type="Pfam" id="PF00535">
    <property type="entry name" value="Glycos_transf_2"/>
    <property type="match status" value="1"/>
</dbReference>
<protein>
    <submittedName>
        <fullName evidence="4">Glycosyltransferase</fullName>
    </submittedName>
</protein>
<feature type="domain" description="Glycosyltransferase 2-like" evidence="3">
    <location>
        <begin position="257"/>
        <end position="410"/>
    </location>
</feature>
<evidence type="ECO:0000313" key="4">
    <source>
        <dbReference type="EMBL" id="QJD31203.1"/>
    </source>
</evidence>
<evidence type="ECO:0000256" key="1">
    <source>
        <dbReference type="SAM" id="Coils"/>
    </source>
</evidence>
<dbReference type="KEGG" id="metu:GNH96_15490"/>
<dbReference type="SUPFAM" id="SSF102588">
    <property type="entry name" value="LmbE-like"/>
    <property type="match status" value="1"/>
</dbReference>
<dbReference type="InterPro" id="IPR001173">
    <property type="entry name" value="Glyco_trans_2-like"/>
</dbReference>
<feature type="coiled-coil region" evidence="1">
    <location>
        <begin position="531"/>
        <end position="558"/>
    </location>
</feature>
<keyword evidence="5" id="KW-1185">Reference proteome</keyword>
<dbReference type="EMBL" id="CP046565">
    <property type="protein sequence ID" value="QJD31203.1"/>
    <property type="molecule type" value="Genomic_DNA"/>
</dbReference>
<keyword evidence="1" id="KW-0175">Coiled coil</keyword>
<dbReference type="PANTHER" id="PTHR43685:SF2">
    <property type="entry name" value="GLYCOSYLTRANSFERASE 2-LIKE DOMAIN-CONTAINING PROTEIN"/>
    <property type="match status" value="1"/>
</dbReference>
<dbReference type="SUPFAM" id="SSF53448">
    <property type="entry name" value="Nucleotide-diphospho-sugar transferases"/>
    <property type="match status" value="1"/>
</dbReference>
<dbReference type="GO" id="GO:0016740">
    <property type="term" value="F:transferase activity"/>
    <property type="evidence" value="ECO:0007669"/>
    <property type="project" value="UniProtKB-KW"/>
</dbReference>
<evidence type="ECO:0000256" key="2">
    <source>
        <dbReference type="SAM" id="MobiDB-lite"/>
    </source>
</evidence>
<dbReference type="InterPro" id="IPR029044">
    <property type="entry name" value="Nucleotide-diphossugar_trans"/>
</dbReference>
<keyword evidence="4" id="KW-0808">Transferase</keyword>
<proteinExistence type="predicted"/>
<dbReference type="RefSeq" id="WP_169604470.1">
    <property type="nucleotide sequence ID" value="NZ_CP046565.1"/>
</dbReference>
<dbReference type="PANTHER" id="PTHR43685">
    <property type="entry name" value="GLYCOSYLTRANSFERASE"/>
    <property type="match status" value="1"/>
</dbReference>
<name>A0A858QBL2_9GAMM</name>
<organism evidence="4 5">
    <name type="scientific">Methylococcus geothermalis</name>
    <dbReference type="NCBI Taxonomy" id="2681310"/>
    <lineage>
        <taxon>Bacteria</taxon>
        <taxon>Pseudomonadati</taxon>
        <taxon>Pseudomonadota</taxon>
        <taxon>Gammaproteobacteria</taxon>
        <taxon>Methylococcales</taxon>
        <taxon>Methylococcaceae</taxon>
        <taxon>Methylococcus</taxon>
    </lineage>
</organism>
<sequence>MQSSEQDFLPYAAISFIGPGPAIVFAPHPDDEVFGCGGAIMRHISAGDSVRVIVVTDGAYGSAADFEEYALTRQRESILAAEILGYGVPEFWNLPDRGLEYGERLIQRILASIEACAAELVYAPSWWEIHPDHRVLALATAEAVRRSPRPIRLAMYEVGVPLQPNALLDITDLTERKAAAVACFSSQLAQQNYDKQIAALNRFRTYTLPRTIEAAEGYLVLAAEELRGGMPSLMTRKDRLAVRGENGPAPASPLVSVIIRSMDRAQLREALDSVALQTYPRIEVIVVNAKGDGHTPLAPWCGRFPLRFIPSNVPLSRSRTANIGLDRADGEYLIVLDDDHFFQPDHIACLVEALQGQSAVRCAYAGTRLELFSTEPQPGESVFHEPPQAEKPWKPDALPLHAILFHRSLLDLQCRFDENLNMLEDWDFLLQAMRHTAFIHVDKVGLRHRNHKSSGFEEKADGCPSEAVTATAFGNRENDRKEIDEADTLLARDMPLTQNVPSSNTVENGFNGHASTTNLSGSHPPGRDAELDRLRDRLSKCEAELANHQSLVEAKNADREVRNVELDRLRRSIHELLAAQLKTQGKLNPATTSANRSRLGCDAVHESPSWASSAPLRFGARLVRGRYGKAWDSLRHGIRPAGRTIYKTLPRHLADPLIRIIYRHFGPMFAGFDDYERWRRELGITPKETYEHHPRERRTTIDSVSIPDDQMQGRITAHGHFSYSGLAKEKAKYLFRLTSRWPCS</sequence>
<gene>
    <name evidence="4" type="ORF">GNH96_15490</name>
</gene>
<dbReference type="InterPro" id="IPR003737">
    <property type="entry name" value="GlcNAc_PI_deacetylase-related"/>
</dbReference>
<accession>A0A858QBL2</accession>
<dbReference type="Pfam" id="PF02585">
    <property type="entry name" value="PIG-L"/>
    <property type="match status" value="1"/>
</dbReference>
<dbReference type="AlphaFoldDB" id="A0A858QBL2"/>
<feature type="compositionally biased region" description="Polar residues" evidence="2">
    <location>
        <begin position="505"/>
        <end position="521"/>
    </location>
</feature>
<dbReference type="Proteomes" id="UP000503004">
    <property type="component" value="Chromosome"/>
</dbReference>
<dbReference type="InterPro" id="IPR024078">
    <property type="entry name" value="LmbE-like_dom_sf"/>
</dbReference>
<evidence type="ECO:0000313" key="5">
    <source>
        <dbReference type="Proteomes" id="UP000503004"/>
    </source>
</evidence>
<dbReference type="Gene3D" id="3.40.50.10320">
    <property type="entry name" value="LmbE-like"/>
    <property type="match status" value="1"/>
</dbReference>
<dbReference type="InterPro" id="IPR050834">
    <property type="entry name" value="Glycosyltransf_2"/>
</dbReference>
<reference evidence="5" key="1">
    <citation type="submission" date="2019-12" db="EMBL/GenBank/DDBJ databases">
        <authorList>
            <person name="Awala S.I."/>
            <person name="Rhee S.K."/>
        </authorList>
    </citation>
    <scope>NUCLEOTIDE SEQUENCE [LARGE SCALE GENOMIC DNA]</scope>
    <source>
        <strain evidence="5">IM1</strain>
    </source>
</reference>
<evidence type="ECO:0000259" key="3">
    <source>
        <dbReference type="Pfam" id="PF00535"/>
    </source>
</evidence>